<dbReference type="Proteomes" id="UP001276659">
    <property type="component" value="Unassembled WGS sequence"/>
</dbReference>
<dbReference type="AlphaFoldDB" id="A0AAD9ZDX1"/>
<dbReference type="PANTHER" id="PTHR35043:SF9">
    <property type="match status" value="1"/>
</dbReference>
<feature type="transmembrane region" description="Helical" evidence="1">
    <location>
        <begin position="44"/>
        <end position="63"/>
    </location>
</feature>
<proteinExistence type="predicted"/>
<evidence type="ECO:0000313" key="3">
    <source>
        <dbReference type="Proteomes" id="UP001276659"/>
    </source>
</evidence>
<sequence length="547" mass="61466">MSLVFIGNSSSTKTLIWQPEPSTRAVHLNIPPSDQKHAQFWRKLYWLGVGLFAPEMVAYTAWYQRLAAAKGFRDIQKAVGQKPSVSWVEKILDWFHRGNSSEHHADEKSGGAELPTPSSPCQNEWTMAHAFYAYMGGFALDSSGTDKPILPAEKEKMRLTLKGVAVALKLRPGLLQDFPADAILDKSKASPLAKAIVCGQALWFCLQCLGRLIQSAPISLLELNTFAHCIFALVIYIQWWNKPLDIAKPTVLRGLSSDDRREAQRIRLVDRDDPHFQSISTSRITARDGVQAPRDVVLESRKSSGKCIALADCDELLSTGLCFYDEGDAASYYPSWFAILNPMAVERWKCAAALFKENPPSGFWEEYGGLLSTYTSDWPPLSQRRATLGMSIWVLFVCAGFLYGGLHALPWNSDFRTKYEKVLWRASVGMIIGFGPVAMAAYLAMVLFTQMKERRQLRELPESDDSKPWWHVPEDSLLSKFLNFLRAVLEFAFRRGVWIGYYAVGAICLGYGLARIFIVVECFIALFDSVPGVFEVPSWSAYFPHIT</sequence>
<dbReference type="PANTHER" id="PTHR35043">
    <property type="entry name" value="TRANSCRIPTION FACTOR DOMAIN-CONTAINING PROTEIN"/>
    <property type="match status" value="1"/>
</dbReference>
<feature type="transmembrane region" description="Helical" evidence="1">
    <location>
        <begin position="426"/>
        <end position="448"/>
    </location>
</feature>
<dbReference type="EMBL" id="JASNWA010000004">
    <property type="protein sequence ID" value="KAK3176677.1"/>
    <property type="molecule type" value="Genomic_DNA"/>
</dbReference>
<keyword evidence="1" id="KW-1133">Transmembrane helix</keyword>
<gene>
    <name evidence="2" type="ORF">OEA41_008002</name>
</gene>
<keyword evidence="1" id="KW-0472">Membrane</keyword>
<organism evidence="2 3">
    <name type="scientific">Lepraria neglecta</name>
    <dbReference type="NCBI Taxonomy" id="209136"/>
    <lineage>
        <taxon>Eukaryota</taxon>
        <taxon>Fungi</taxon>
        <taxon>Dikarya</taxon>
        <taxon>Ascomycota</taxon>
        <taxon>Pezizomycotina</taxon>
        <taxon>Lecanoromycetes</taxon>
        <taxon>OSLEUM clade</taxon>
        <taxon>Lecanoromycetidae</taxon>
        <taxon>Lecanorales</taxon>
        <taxon>Lecanorineae</taxon>
        <taxon>Stereocaulaceae</taxon>
        <taxon>Lepraria</taxon>
    </lineage>
</organism>
<feature type="transmembrane region" description="Helical" evidence="1">
    <location>
        <begin position="386"/>
        <end position="406"/>
    </location>
</feature>
<name>A0AAD9ZDX1_9LECA</name>
<evidence type="ECO:0000256" key="1">
    <source>
        <dbReference type="SAM" id="Phobius"/>
    </source>
</evidence>
<comment type="caution">
    <text evidence="2">The sequence shown here is derived from an EMBL/GenBank/DDBJ whole genome shotgun (WGS) entry which is preliminary data.</text>
</comment>
<reference evidence="2" key="1">
    <citation type="submission" date="2022-11" db="EMBL/GenBank/DDBJ databases">
        <title>Chromosomal genome sequence assembly and mating type (MAT) locus characterization of the leprose asexual lichenized fungus Lepraria neglecta (Nyl.) Erichsen.</title>
        <authorList>
            <person name="Allen J.L."/>
            <person name="Pfeffer B."/>
        </authorList>
    </citation>
    <scope>NUCLEOTIDE SEQUENCE</scope>
    <source>
        <strain evidence="2">Allen 5258</strain>
    </source>
</reference>
<evidence type="ECO:0000313" key="2">
    <source>
        <dbReference type="EMBL" id="KAK3176677.1"/>
    </source>
</evidence>
<feature type="transmembrane region" description="Helical" evidence="1">
    <location>
        <begin position="499"/>
        <end position="527"/>
    </location>
</feature>
<accession>A0AAD9ZDX1</accession>
<keyword evidence="3" id="KW-1185">Reference proteome</keyword>
<keyword evidence="1" id="KW-0812">Transmembrane</keyword>
<protein>
    <submittedName>
        <fullName evidence="2">Uncharacterized protein</fullName>
    </submittedName>
</protein>